<feature type="domain" description="N-acetyltransferase" evidence="5">
    <location>
        <begin position="5"/>
        <end position="162"/>
    </location>
</feature>
<comment type="caution">
    <text evidence="6">The sequence shown here is derived from an EMBL/GenBank/DDBJ whole genome shotgun (WGS) entry which is preliminary data.</text>
</comment>
<gene>
    <name evidence="6" type="ORF">FMM08_07225</name>
</gene>
<reference evidence="6 7" key="1">
    <citation type="submission" date="2019-07" db="EMBL/GenBank/DDBJ databases">
        <title>Quadrisphaera sp. strain DD2A genome sequencing and assembly.</title>
        <authorList>
            <person name="Kim I."/>
        </authorList>
    </citation>
    <scope>NUCLEOTIDE SEQUENCE [LARGE SCALE GENOMIC DNA]</scope>
    <source>
        <strain evidence="6 7">DD2A</strain>
    </source>
</reference>
<evidence type="ECO:0000256" key="2">
    <source>
        <dbReference type="ARBA" id="ARBA00023315"/>
    </source>
</evidence>
<dbReference type="EMBL" id="VKAC01000004">
    <property type="protein sequence ID" value="TXR56574.1"/>
    <property type="molecule type" value="Genomic_DNA"/>
</dbReference>
<dbReference type="OrthoDB" id="9814648at2"/>
<comment type="similarity">
    <text evidence="3">Belongs to the acetyltransferase family. RimJ subfamily.</text>
</comment>
<evidence type="ECO:0000256" key="4">
    <source>
        <dbReference type="SAM" id="MobiDB-lite"/>
    </source>
</evidence>
<dbReference type="InterPro" id="IPR051531">
    <property type="entry name" value="N-acetyltransferase"/>
</dbReference>
<dbReference type="PANTHER" id="PTHR43792">
    <property type="entry name" value="GNAT FAMILY, PUTATIVE (AFU_ORTHOLOGUE AFUA_3G00765)-RELATED-RELATED"/>
    <property type="match status" value="1"/>
</dbReference>
<evidence type="ECO:0000313" key="6">
    <source>
        <dbReference type="EMBL" id="TXR56574.1"/>
    </source>
</evidence>
<evidence type="ECO:0000256" key="1">
    <source>
        <dbReference type="ARBA" id="ARBA00022679"/>
    </source>
</evidence>
<keyword evidence="2" id="KW-0012">Acyltransferase</keyword>
<dbReference type="Proteomes" id="UP000321234">
    <property type="component" value="Unassembled WGS sequence"/>
</dbReference>
<dbReference type="PROSITE" id="PS51186">
    <property type="entry name" value="GNAT"/>
    <property type="match status" value="1"/>
</dbReference>
<dbReference type="AlphaFoldDB" id="A0A5C8ZGA1"/>
<sequence length="168" mass="18469">MRQVVVLRPQLPEDLPLLTGGESPFDDFGPRRPATQPADCDLEDSGALTVLDDDGEVAGEVSWHWQARRWGPNAASGCPMIGIWLRPTHRGRGVGSAAQQQLVELLFTHTAAHRVEAHTDVENLAEQRSLEKAGLLREGVVRGGQWRDGAYRDGVLYAVLRTDLARLT</sequence>
<evidence type="ECO:0000259" key="5">
    <source>
        <dbReference type="PROSITE" id="PS51186"/>
    </source>
</evidence>
<dbReference type="Pfam" id="PF13302">
    <property type="entry name" value="Acetyltransf_3"/>
    <property type="match status" value="1"/>
</dbReference>
<protein>
    <submittedName>
        <fullName evidence="6">GNAT family N-acetyltransferase</fullName>
    </submittedName>
</protein>
<keyword evidence="7" id="KW-1185">Reference proteome</keyword>
<name>A0A5C8ZGA1_9ACTN</name>
<dbReference type="PANTHER" id="PTHR43792:SF8">
    <property type="entry name" value="[RIBOSOMAL PROTEIN US5]-ALANINE N-ACETYLTRANSFERASE"/>
    <property type="match status" value="1"/>
</dbReference>
<dbReference type="CDD" id="cd04301">
    <property type="entry name" value="NAT_SF"/>
    <property type="match status" value="1"/>
</dbReference>
<dbReference type="Gene3D" id="3.40.630.30">
    <property type="match status" value="1"/>
</dbReference>
<dbReference type="SUPFAM" id="SSF55729">
    <property type="entry name" value="Acyl-CoA N-acyltransferases (Nat)"/>
    <property type="match status" value="1"/>
</dbReference>
<evidence type="ECO:0000256" key="3">
    <source>
        <dbReference type="ARBA" id="ARBA00038502"/>
    </source>
</evidence>
<proteinExistence type="inferred from homology"/>
<dbReference type="InterPro" id="IPR016181">
    <property type="entry name" value="Acyl_CoA_acyltransferase"/>
</dbReference>
<dbReference type="GO" id="GO:0016747">
    <property type="term" value="F:acyltransferase activity, transferring groups other than amino-acyl groups"/>
    <property type="evidence" value="ECO:0007669"/>
    <property type="project" value="InterPro"/>
</dbReference>
<evidence type="ECO:0000313" key="7">
    <source>
        <dbReference type="Proteomes" id="UP000321234"/>
    </source>
</evidence>
<organism evidence="6 7">
    <name type="scientific">Quadrisphaera setariae</name>
    <dbReference type="NCBI Taxonomy" id="2593304"/>
    <lineage>
        <taxon>Bacteria</taxon>
        <taxon>Bacillati</taxon>
        <taxon>Actinomycetota</taxon>
        <taxon>Actinomycetes</taxon>
        <taxon>Kineosporiales</taxon>
        <taxon>Kineosporiaceae</taxon>
        <taxon>Quadrisphaera</taxon>
    </lineage>
</organism>
<feature type="region of interest" description="Disordered" evidence="4">
    <location>
        <begin position="15"/>
        <end position="38"/>
    </location>
</feature>
<accession>A0A5C8ZGA1</accession>
<dbReference type="InterPro" id="IPR000182">
    <property type="entry name" value="GNAT_dom"/>
</dbReference>
<keyword evidence="1 6" id="KW-0808">Transferase</keyword>